<dbReference type="Proteomes" id="UP000243197">
    <property type="component" value="Chromosome"/>
</dbReference>
<dbReference type="GO" id="GO:0004368">
    <property type="term" value="F:glycerol-3-phosphate dehydrogenase (quinone) activity"/>
    <property type="evidence" value="ECO:0007669"/>
    <property type="project" value="InterPro"/>
</dbReference>
<evidence type="ECO:0000256" key="4">
    <source>
        <dbReference type="ARBA" id="ARBA00022798"/>
    </source>
</evidence>
<name>A0A1J1DZ10_9FLAO</name>
<dbReference type="PANTHER" id="PTHR11985">
    <property type="entry name" value="GLYCEROL-3-PHOSPHATE DEHYDROGENASE"/>
    <property type="match status" value="1"/>
</dbReference>
<keyword evidence="3" id="KW-0285">Flavoprotein</keyword>
<keyword evidence="6" id="KW-0560">Oxidoreductase</keyword>
<dbReference type="KEGG" id="ise:JBKA6_1149"/>
<feature type="domain" description="Alpha-glycerophosphate oxidase C-terminal" evidence="8">
    <location>
        <begin position="368"/>
        <end position="502"/>
    </location>
</feature>
<accession>A0A1J1DZ10</accession>
<keyword evidence="5" id="KW-0274">FAD</keyword>
<proteinExistence type="inferred from homology"/>
<dbReference type="GO" id="GO:0006071">
    <property type="term" value="P:glycerol metabolic process"/>
    <property type="evidence" value="ECO:0007669"/>
    <property type="project" value="UniProtKB-KW"/>
</dbReference>
<evidence type="ECO:0000313" key="10">
    <source>
        <dbReference type="Proteomes" id="UP000243197"/>
    </source>
</evidence>
<dbReference type="PROSITE" id="PS00978">
    <property type="entry name" value="FAD_G3PDH_2"/>
    <property type="match status" value="1"/>
</dbReference>
<evidence type="ECO:0000313" key="9">
    <source>
        <dbReference type="EMBL" id="BAV95162.1"/>
    </source>
</evidence>
<dbReference type="InterPro" id="IPR006076">
    <property type="entry name" value="FAD-dep_OxRdtase"/>
</dbReference>
<organism evidence="9 10">
    <name type="scientific">Ichthyobacterium seriolicida</name>
    <dbReference type="NCBI Taxonomy" id="242600"/>
    <lineage>
        <taxon>Bacteria</taxon>
        <taxon>Pseudomonadati</taxon>
        <taxon>Bacteroidota</taxon>
        <taxon>Flavobacteriia</taxon>
        <taxon>Flavobacteriales</taxon>
        <taxon>Ichthyobacteriaceae</taxon>
        <taxon>Ichthyobacterium</taxon>
    </lineage>
</organism>
<dbReference type="InterPro" id="IPR038299">
    <property type="entry name" value="DAO_C_sf"/>
</dbReference>
<dbReference type="AlphaFoldDB" id="A0A1J1DZ10"/>
<dbReference type="RefSeq" id="WP_096686729.1">
    <property type="nucleotide sequence ID" value="NZ_AP014564.1"/>
</dbReference>
<gene>
    <name evidence="9" type="ORF">JBKA6_1149</name>
</gene>
<feature type="domain" description="FAD dependent oxidoreductase" evidence="7">
    <location>
        <begin position="20"/>
        <end position="344"/>
    </location>
</feature>
<dbReference type="Gene3D" id="1.10.8.870">
    <property type="entry name" value="Alpha-glycerophosphate oxidase, cap domain"/>
    <property type="match status" value="1"/>
</dbReference>
<dbReference type="Gene3D" id="3.50.50.60">
    <property type="entry name" value="FAD/NAD(P)-binding domain"/>
    <property type="match status" value="1"/>
</dbReference>
<dbReference type="OrthoDB" id="9766796at2"/>
<evidence type="ECO:0000256" key="6">
    <source>
        <dbReference type="ARBA" id="ARBA00023002"/>
    </source>
</evidence>
<dbReference type="Gene3D" id="3.30.9.10">
    <property type="entry name" value="D-Amino Acid Oxidase, subunit A, domain 2"/>
    <property type="match status" value="1"/>
</dbReference>
<dbReference type="PANTHER" id="PTHR11985:SF35">
    <property type="entry name" value="ANAEROBIC GLYCEROL-3-PHOSPHATE DEHYDROGENASE SUBUNIT A"/>
    <property type="match status" value="1"/>
</dbReference>
<keyword evidence="10" id="KW-1185">Reference proteome</keyword>
<evidence type="ECO:0000259" key="8">
    <source>
        <dbReference type="Pfam" id="PF16901"/>
    </source>
</evidence>
<keyword evidence="4" id="KW-0319">Glycerol metabolism</keyword>
<comment type="cofactor">
    <cofactor evidence="1">
        <name>FAD</name>
        <dbReference type="ChEBI" id="CHEBI:57692"/>
    </cofactor>
</comment>
<dbReference type="Pfam" id="PF16901">
    <property type="entry name" value="DAO_C"/>
    <property type="match status" value="1"/>
</dbReference>
<dbReference type="InterPro" id="IPR031656">
    <property type="entry name" value="DAO_C"/>
</dbReference>
<dbReference type="PRINTS" id="PR01001">
    <property type="entry name" value="FADG3PDH"/>
</dbReference>
<evidence type="ECO:0000256" key="1">
    <source>
        <dbReference type="ARBA" id="ARBA00001974"/>
    </source>
</evidence>
<evidence type="ECO:0000259" key="7">
    <source>
        <dbReference type="Pfam" id="PF01266"/>
    </source>
</evidence>
<dbReference type="EMBL" id="AP014564">
    <property type="protein sequence ID" value="BAV95162.1"/>
    <property type="molecule type" value="Genomic_DNA"/>
</dbReference>
<evidence type="ECO:0000256" key="2">
    <source>
        <dbReference type="ARBA" id="ARBA00007330"/>
    </source>
</evidence>
<dbReference type="Pfam" id="PF01266">
    <property type="entry name" value="DAO"/>
    <property type="match status" value="1"/>
</dbReference>
<evidence type="ECO:0000256" key="3">
    <source>
        <dbReference type="ARBA" id="ARBA00022630"/>
    </source>
</evidence>
<dbReference type="InterPro" id="IPR000447">
    <property type="entry name" value="G3P_DH_FAD-dep"/>
</dbReference>
<dbReference type="SUPFAM" id="SSF51905">
    <property type="entry name" value="FAD/NAD(P)-binding domain"/>
    <property type="match status" value="1"/>
</dbReference>
<reference evidence="9 10" key="1">
    <citation type="submission" date="2014-03" db="EMBL/GenBank/DDBJ databases">
        <title>complete genome sequence of Flavobacteriaceae bacterium JBKA-6.</title>
        <authorList>
            <person name="Takano T."/>
            <person name="Nakamura Y."/>
            <person name="Takuma S."/>
            <person name="Yasuike M."/>
            <person name="Matsuyama T."/>
            <person name="Sakai T."/>
            <person name="Fujiwara A."/>
            <person name="Kimoto K."/>
            <person name="Fukuda Y."/>
            <person name="Kondo H."/>
            <person name="Hirono I."/>
            <person name="Nakayasu C."/>
        </authorList>
    </citation>
    <scope>NUCLEOTIDE SEQUENCE [LARGE SCALE GENOMIC DNA]</scope>
    <source>
        <strain evidence="9 10">JBKA-6</strain>
    </source>
</reference>
<protein>
    <submittedName>
        <fullName evidence="9">Glycerol-3-phosphate dehydrogenase</fullName>
    </submittedName>
</protein>
<dbReference type="InterPro" id="IPR036188">
    <property type="entry name" value="FAD/NAD-bd_sf"/>
</dbReference>
<sequence>MKYNRDLAIEKLSDTQKVLDVIVIGGGATGLGAAVDAASRGYSTVLIEQNDFSKGTSSKSTKLLHGGIRYLAQGNISLVKEACYERGLLIKNAPHLASDSDFIIPCYNYLDILKYTIGLKAYDILSRDMSLGKSVYISKKDVIEYLPNIKTEGLKGGVLYKDGQFDDSRLAINLAQTCVDQGGVVLNYCRVVELSKTDNKISGVVAEDQENGNKIVLRGKNIINATGIFVDDILQMDQKSNHNIIKPSQGSHIVLDKSFMDGNKSLVIPKTDDNRVLFAIPWHDKLIVGTTDIPVKEPSLEAVPLDKEIEFILSTSGRYLSKPPQRKDILSCFAGQRPLIIPENDKSNTKDISRCHKIFVSESDLITITGGKWTTYRKMAQDVIDKVIEIGKLENRSSLTKNMPVHGYIEDVNPDDHLDIYGSDKTEILSLIKENPELGEKLHQNFNHTKAQVVWAVRNEMARTVEDVLSRRTRMLFLDANTAVQIAPEVAKIMALEMNKDSQWEIEQIESFKNMAKGFLEPVN</sequence>
<evidence type="ECO:0000256" key="5">
    <source>
        <dbReference type="ARBA" id="ARBA00022827"/>
    </source>
</evidence>
<dbReference type="GO" id="GO:0046168">
    <property type="term" value="P:glycerol-3-phosphate catabolic process"/>
    <property type="evidence" value="ECO:0007669"/>
    <property type="project" value="TreeGrafter"/>
</dbReference>
<comment type="similarity">
    <text evidence="2">Belongs to the FAD-dependent glycerol-3-phosphate dehydrogenase family.</text>
</comment>